<protein>
    <submittedName>
        <fullName evidence="1">Uncharacterized protein</fullName>
    </submittedName>
</protein>
<sequence>MWDRQWQEGLAVALALHLLAAAAVQTAARWLARPRPLPPVYRVRLVPVEA</sequence>
<reference evidence="1 2" key="1">
    <citation type="submission" date="2020-02" db="EMBL/GenBank/DDBJ databases">
        <title>Comparative genomics of sulfur disproportionating microorganisms.</title>
        <authorList>
            <person name="Ward L.M."/>
            <person name="Bertran E."/>
            <person name="Johnston D.T."/>
        </authorList>
    </citation>
    <scope>NUCLEOTIDE SEQUENCE [LARGE SCALE GENOMIC DNA]</scope>
    <source>
        <strain evidence="1 2">DSM 100025</strain>
    </source>
</reference>
<gene>
    <name evidence="1" type="ORF">G3N55_11890</name>
</gene>
<dbReference type="AlphaFoldDB" id="A0A6N9TYJ8"/>
<keyword evidence="2" id="KW-1185">Reference proteome</keyword>
<organism evidence="1 2">
    <name type="scientific">Dissulfurirhabdus thermomarina</name>
    <dbReference type="NCBI Taxonomy" id="1765737"/>
    <lineage>
        <taxon>Bacteria</taxon>
        <taxon>Deltaproteobacteria</taxon>
        <taxon>Dissulfurirhabdaceae</taxon>
        <taxon>Dissulfurirhabdus</taxon>
    </lineage>
</organism>
<feature type="non-terminal residue" evidence="1">
    <location>
        <position position="50"/>
    </location>
</feature>
<evidence type="ECO:0000313" key="1">
    <source>
        <dbReference type="EMBL" id="NDY43536.1"/>
    </source>
</evidence>
<dbReference type="EMBL" id="JAAGRR010000200">
    <property type="protein sequence ID" value="NDY43536.1"/>
    <property type="molecule type" value="Genomic_DNA"/>
</dbReference>
<proteinExistence type="predicted"/>
<evidence type="ECO:0000313" key="2">
    <source>
        <dbReference type="Proteomes" id="UP000469346"/>
    </source>
</evidence>
<accession>A0A6N9TYJ8</accession>
<dbReference type="Proteomes" id="UP000469346">
    <property type="component" value="Unassembled WGS sequence"/>
</dbReference>
<name>A0A6N9TYJ8_DISTH</name>
<comment type="caution">
    <text evidence="1">The sequence shown here is derived from an EMBL/GenBank/DDBJ whole genome shotgun (WGS) entry which is preliminary data.</text>
</comment>